<accession>A0AAU2A7B9</accession>
<dbReference type="InterPro" id="IPR025965">
    <property type="entry name" value="FlgD/Vpr_Ig-like"/>
</dbReference>
<keyword evidence="1" id="KW-0732">Signal</keyword>
<dbReference type="EMBL" id="CP108222">
    <property type="protein sequence ID" value="WTT20240.1"/>
    <property type="molecule type" value="Genomic_DNA"/>
</dbReference>
<gene>
    <name evidence="3" type="ORF">OHA22_34290</name>
</gene>
<evidence type="ECO:0000256" key="1">
    <source>
        <dbReference type="ARBA" id="ARBA00022729"/>
    </source>
</evidence>
<sequence>MRRTTLRTVSRGRRTRGGVVSGAVVLAVVAGLLQFASPVAVAADGGDMPTVTLTGAHRVAPRQAGLAAADDTGYLSVRDAHVSATPATWVGRDGSTREYPRHAYAYAYNGGLGLERAEGTTNVYLIRNYATGAATRFFVPAGYRATSVFAENRLLVARPVDGKWTLVLLEVPAGGGQPVERPVTGVADDFRGYVLSQGLDARGAAFWYKPDSGDGGRTALLDFDTATLTYVPSDEFLYLEYPHLAGDKVLFYALDKDVQTAHLYVVDRDRPQDPGQLVDLPRAALLEARVIGDWVLYPETTKGPIRAVPVTGGAARTLLTASAGDFVDGDDGSFFIEGGTDAQHWAVQQLTLGTDGVPVFTPVSPLPPVSVYEAGGVAVDQGRVLLGTEQANAPDPDSGTDLTASALSLAADGTLTAAPPQNLGDLGYDVPDPAYTYHVDCYEECLRLVGTGEGDVARPQYRVSAFLAASGSYTVVRTTGGTQEVRDGSKVLATGSWPAVALWGNTLWTTGTDANGATWFNRFSLPSMRKLESIPLAACLPTDLQVVGRWVYWSCGPDGRAGVYDQERYAVQDVPQGYARLGDGYLVSQDDEADKLLITYLRGAVPADRVGTEELGPLPSPAYAPADLRGRYWDVDRFGGPVAYSTASGDVTVKWPQLAASPLTATDATVPTSVDLREGTHFQGVWHLNRPAVGWKLTVATSAGAVVRTVTGGPVRGKLTATWDGRAENGALVRTGTYRVTLTASTPSETSADTDTATDTWTTIYDKSLSVRSLERHDFGRDGIGDLVTFDSAGRLAIQPGTGRGTVDSAHKALAGGWPTSSAFVPFGDLSGDSCNDLLVRDSGGRLSRYDGTCGRAFTPKTPPRRVIGTGFGGYDVLTSPGDITGDGRADLVARDKAGVLWRYAADGKGGLAARVELVAGQGGYTRLVGAGDLNGDAIGDLVGLDRAGVLWRWLGNGKGAFGARVRIAGGISVNALAVPGDLTGDGRPDLLGRDGKGALWRWNGTGAATFGTKARIATGWSGYTGLY</sequence>
<reference evidence="3" key="1">
    <citation type="submission" date="2022-10" db="EMBL/GenBank/DDBJ databases">
        <title>The complete genomes of actinobacterial strains from the NBC collection.</title>
        <authorList>
            <person name="Joergensen T.S."/>
            <person name="Alvarez Arevalo M."/>
            <person name="Sterndorff E.B."/>
            <person name="Faurdal D."/>
            <person name="Vuksanovic O."/>
            <person name="Mourched A.-S."/>
            <person name="Charusanti P."/>
            <person name="Shaw S."/>
            <person name="Blin K."/>
            <person name="Weber T."/>
        </authorList>
    </citation>
    <scope>NUCLEOTIDE SEQUENCE</scope>
    <source>
        <strain evidence="3">NBC_00093</strain>
    </source>
</reference>
<evidence type="ECO:0000313" key="3">
    <source>
        <dbReference type="EMBL" id="WTT20240.1"/>
    </source>
</evidence>
<evidence type="ECO:0000259" key="2">
    <source>
        <dbReference type="Pfam" id="PF13860"/>
    </source>
</evidence>
<dbReference type="Pfam" id="PF13860">
    <property type="entry name" value="FlgD_ig"/>
    <property type="match status" value="1"/>
</dbReference>
<proteinExistence type="predicted"/>
<feature type="domain" description="FlgD/Vpr Ig-like" evidence="2">
    <location>
        <begin position="681"/>
        <end position="746"/>
    </location>
</feature>
<dbReference type="PANTHER" id="PTHR44103:SF1">
    <property type="entry name" value="PROPROTEIN CONVERTASE P"/>
    <property type="match status" value="1"/>
</dbReference>
<dbReference type="InterPro" id="IPR028994">
    <property type="entry name" value="Integrin_alpha_N"/>
</dbReference>
<dbReference type="SUPFAM" id="SSF69318">
    <property type="entry name" value="Integrin alpha N-terminal domain"/>
    <property type="match status" value="1"/>
</dbReference>
<dbReference type="PANTHER" id="PTHR44103">
    <property type="entry name" value="PROPROTEIN CONVERTASE P"/>
    <property type="match status" value="1"/>
</dbReference>
<organism evidence="3">
    <name type="scientific">Streptomyces sp. NBC_00093</name>
    <dbReference type="NCBI Taxonomy" id="2975649"/>
    <lineage>
        <taxon>Bacteria</taxon>
        <taxon>Bacillati</taxon>
        <taxon>Actinomycetota</taxon>
        <taxon>Actinomycetes</taxon>
        <taxon>Kitasatosporales</taxon>
        <taxon>Streptomycetaceae</taxon>
        <taxon>Streptomyces</taxon>
    </lineage>
</organism>
<protein>
    <recommendedName>
        <fullName evidence="2">FlgD/Vpr Ig-like domain-containing protein</fullName>
    </recommendedName>
</protein>
<dbReference type="InterPro" id="IPR013517">
    <property type="entry name" value="FG-GAP"/>
</dbReference>
<dbReference type="AlphaFoldDB" id="A0AAU2A7B9"/>
<name>A0AAU2A7B9_9ACTN</name>
<dbReference type="Gene3D" id="2.60.40.4070">
    <property type="match status" value="1"/>
</dbReference>
<dbReference type="Pfam" id="PF13517">
    <property type="entry name" value="FG-GAP_3"/>
    <property type="match status" value="1"/>
</dbReference>